<gene>
    <name evidence="3" type="ORF">IWA51_03495</name>
</gene>
<keyword evidence="1" id="KW-0175">Coiled coil</keyword>
<feature type="region of interest" description="Disordered" evidence="2">
    <location>
        <begin position="206"/>
        <end position="233"/>
    </location>
</feature>
<accession>A0A7T3REJ7</accession>
<dbReference type="KEGG" id="tper:IWA51_03495"/>
<evidence type="ECO:0000313" key="4">
    <source>
        <dbReference type="Proteomes" id="UP000595224"/>
    </source>
</evidence>
<name>A0A7T3REJ7_9SPIR</name>
<keyword evidence="4" id="KW-1185">Reference proteome</keyword>
<sequence>MAKRLKGYADQELFSLIQSKASRDDDAFISVLKRWLEKCRTDYELNTDSDADFAMMFLYDKKIEKLAEKAGYDFFGVMHNIWEKIQMQKTLDLNNHSAEIKLLDNENKALKKELEELKQKSLQELGQSEIIRKNSELQQALNAERAKNAELEQKLKTGGKKMSEELTQWEYKTVSSRHIQELGKNGDWSFDNQLNNLGKEGWEVTGTLSNENGDGKILMKRPKSKEPDYGYSR</sequence>
<evidence type="ECO:0000256" key="1">
    <source>
        <dbReference type="SAM" id="Coils"/>
    </source>
</evidence>
<dbReference type="RefSeq" id="WP_198443232.1">
    <property type="nucleotide sequence ID" value="NZ_CBCSHE010000018.1"/>
</dbReference>
<evidence type="ECO:0000256" key="2">
    <source>
        <dbReference type="SAM" id="MobiDB-lite"/>
    </source>
</evidence>
<proteinExistence type="predicted"/>
<dbReference type="AlphaFoldDB" id="A0A7T3REJ7"/>
<feature type="coiled-coil region" evidence="1">
    <location>
        <begin position="93"/>
        <end position="154"/>
    </location>
</feature>
<reference evidence="3 4" key="1">
    <citation type="submission" date="2020-11" db="EMBL/GenBank/DDBJ databases">
        <title>Treponema Peruensis nv. sp., first commensal Treponema isolated from human feces.</title>
        <authorList>
            <person name="Belkhou C."/>
            <person name="Raes J."/>
        </authorList>
    </citation>
    <scope>NUCLEOTIDE SEQUENCE [LARGE SCALE GENOMIC DNA]</scope>
    <source>
        <strain evidence="3 4">RCC2812</strain>
    </source>
</reference>
<dbReference type="Proteomes" id="UP000595224">
    <property type="component" value="Chromosome"/>
</dbReference>
<evidence type="ECO:0000313" key="3">
    <source>
        <dbReference type="EMBL" id="QQA01688.1"/>
    </source>
</evidence>
<dbReference type="EMBL" id="CP064936">
    <property type="protein sequence ID" value="QQA01688.1"/>
    <property type="molecule type" value="Genomic_DNA"/>
</dbReference>
<protein>
    <submittedName>
        <fullName evidence="3">Uncharacterized protein</fullName>
    </submittedName>
</protein>
<organism evidence="3 4">
    <name type="scientific">Treponema peruense</name>
    <dbReference type="NCBI Taxonomy" id="2787628"/>
    <lineage>
        <taxon>Bacteria</taxon>
        <taxon>Pseudomonadati</taxon>
        <taxon>Spirochaetota</taxon>
        <taxon>Spirochaetia</taxon>
        <taxon>Spirochaetales</taxon>
        <taxon>Treponemataceae</taxon>
        <taxon>Treponema</taxon>
    </lineage>
</organism>
<feature type="compositionally biased region" description="Basic and acidic residues" evidence="2">
    <location>
        <begin position="224"/>
        <end position="233"/>
    </location>
</feature>